<evidence type="ECO:0000256" key="1">
    <source>
        <dbReference type="ARBA" id="ARBA00022491"/>
    </source>
</evidence>
<proteinExistence type="predicted"/>
<dbReference type="SMART" id="SM00422">
    <property type="entry name" value="HTH_MERR"/>
    <property type="match status" value="1"/>
</dbReference>
<accession>A0AB33KQ49</accession>
<evidence type="ECO:0000259" key="5">
    <source>
        <dbReference type="PROSITE" id="PS50937"/>
    </source>
</evidence>
<protein>
    <submittedName>
        <fullName evidence="6">MerR family transcriptional regulator</fullName>
    </submittedName>
</protein>
<organism evidence="6">
    <name type="scientific">Streptomyces sp. CMC78</name>
    <dbReference type="NCBI Taxonomy" id="3231512"/>
    <lineage>
        <taxon>Bacteria</taxon>
        <taxon>Bacillati</taxon>
        <taxon>Actinomycetota</taxon>
        <taxon>Actinomycetes</taxon>
        <taxon>Kitasatosporales</taxon>
        <taxon>Streptomycetaceae</taxon>
        <taxon>Streptomyces</taxon>
    </lineage>
</organism>
<dbReference type="AlphaFoldDB" id="A0AB33KQ49"/>
<dbReference type="InterPro" id="IPR047057">
    <property type="entry name" value="MerR_fam"/>
</dbReference>
<gene>
    <name evidence="6" type="ORF">SCMC78_59930</name>
</gene>
<dbReference type="PANTHER" id="PTHR30204">
    <property type="entry name" value="REDOX-CYCLING DRUG-SENSING TRANSCRIPTIONAL ACTIVATOR SOXR"/>
    <property type="match status" value="1"/>
</dbReference>
<dbReference type="Pfam" id="PF13411">
    <property type="entry name" value="MerR_1"/>
    <property type="match status" value="1"/>
</dbReference>
<dbReference type="GO" id="GO:0003700">
    <property type="term" value="F:DNA-binding transcription factor activity"/>
    <property type="evidence" value="ECO:0007669"/>
    <property type="project" value="InterPro"/>
</dbReference>
<dbReference type="PANTHER" id="PTHR30204:SF69">
    <property type="entry name" value="MERR-FAMILY TRANSCRIPTIONAL REGULATOR"/>
    <property type="match status" value="1"/>
</dbReference>
<dbReference type="InterPro" id="IPR000551">
    <property type="entry name" value="MerR-type_HTH_dom"/>
</dbReference>
<dbReference type="Gene3D" id="1.10.1660.10">
    <property type="match status" value="1"/>
</dbReference>
<reference evidence="6" key="1">
    <citation type="submission" date="2024-07" db="EMBL/GenBank/DDBJ databases">
        <title>Complete genome sequences of cellulolytic bacteria, Kitasatospora sp. CMC57 and Streptomyces sp. CMC78, isolated from Japanese agricultural soil.</title>
        <authorList>
            <person name="Hashimoto T."/>
            <person name="Ito M."/>
            <person name="Iwamoto M."/>
            <person name="Fukahori D."/>
            <person name="Shoda T."/>
            <person name="Sakoda M."/>
            <person name="Morohoshi T."/>
            <person name="Mitsuboshi M."/>
            <person name="Nishizawa T."/>
        </authorList>
    </citation>
    <scope>NUCLEOTIDE SEQUENCE</scope>
    <source>
        <strain evidence="6">CMC78</strain>
    </source>
</reference>
<dbReference type="CDD" id="cd01282">
    <property type="entry name" value="HTH_MerR-like_sg3"/>
    <property type="match status" value="1"/>
</dbReference>
<keyword evidence="2" id="KW-0805">Transcription regulation</keyword>
<keyword evidence="4" id="KW-0804">Transcription</keyword>
<evidence type="ECO:0000256" key="2">
    <source>
        <dbReference type="ARBA" id="ARBA00023015"/>
    </source>
</evidence>
<evidence type="ECO:0000256" key="4">
    <source>
        <dbReference type="ARBA" id="ARBA00023163"/>
    </source>
</evidence>
<feature type="domain" description="HTH merR-type" evidence="5">
    <location>
        <begin position="20"/>
        <end position="88"/>
    </location>
</feature>
<name>A0AB33KQ49_9ACTN</name>
<dbReference type="PROSITE" id="PS00552">
    <property type="entry name" value="HTH_MERR_1"/>
    <property type="match status" value="1"/>
</dbReference>
<keyword evidence="3" id="KW-0238">DNA-binding</keyword>
<dbReference type="PRINTS" id="PR00040">
    <property type="entry name" value="HTHMERR"/>
</dbReference>
<evidence type="ECO:0000313" key="6">
    <source>
        <dbReference type="EMBL" id="BFP56186.1"/>
    </source>
</evidence>
<dbReference type="EMBL" id="AP035884">
    <property type="protein sequence ID" value="BFP56186.1"/>
    <property type="molecule type" value="Genomic_DNA"/>
</dbReference>
<dbReference type="InterPro" id="IPR009061">
    <property type="entry name" value="DNA-bd_dom_put_sf"/>
</dbReference>
<sequence>MAGTLELDTGVKVKRRGRGTMLIGELSRRTGVSARSLRYYEAQGLLEARRGTNGYRAYDEDAVASVRKIRALLRAGLSTEVIREVLPCAGGERPEFDWCAELREILDGELAAMDAQIDELRRSRGALVGLLGER</sequence>
<keyword evidence="1" id="KW-0678">Repressor</keyword>
<dbReference type="SUPFAM" id="SSF46955">
    <property type="entry name" value="Putative DNA-binding domain"/>
    <property type="match status" value="1"/>
</dbReference>
<evidence type="ECO:0000256" key="3">
    <source>
        <dbReference type="ARBA" id="ARBA00023125"/>
    </source>
</evidence>
<dbReference type="KEGG" id="stcm:SCMC78_59930"/>
<dbReference type="GO" id="GO:0003677">
    <property type="term" value="F:DNA binding"/>
    <property type="evidence" value="ECO:0007669"/>
    <property type="project" value="UniProtKB-KW"/>
</dbReference>
<dbReference type="PROSITE" id="PS50937">
    <property type="entry name" value="HTH_MERR_2"/>
    <property type="match status" value="1"/>
</dbReference>